<comment type="caution">
    <text evidence="1">The sequence shown here is derived from an EMBL/GenBank/DDBJ whole genome shotgun (WGS) entry which is preliminary data.</text>
</comment>
<dbReference type="InterPro" id="IPR045865">
    <property type="entry name" value="ACT-like_dom_sf"/>
</dbReference>
<gene>
    <name evidence="1" type="ORF">A2151_07550</name>
</gene>
<evidence type="ECO:0000313" key="1">
    <source>
        <dbReference type="EMBL" id="OGI45813.1"/>
    </source>
</evidence>
<evidence type="ECO:0000313" key="2">
    <source>
        <dbReference type="Proteomes" id="UP000178885"/>
    </source>
</evidence>
<dbReference type="SUPFAM" id="SSF55021">
    <property type="entry name" value="ACT-like"/>
    <property type="match status" value="1"/>
</dbReference>
<dbReference type="CDD" id="cd02116">
    <property type="entry name" value="ACT"/>
    <property type="match status" value="1"/>
</dbReference>
<proteinExistence type="predicted"/>
<evidence type="ECO:0008006" key="3">
    <source>
        <dbReference type="Google" id="ProtNLM"/>
    </source>
</evidence>
<dbReference type="Gene3D" id="3.30.2130.10">
    <property type="entry name" value="VC0802-like"/>
    <property type="match status" value="1"/>
</dbReference>
<sequence length="134" mass="14042">MDTIRKVDYFVAEIANKPGEAARVLDAVRSVNLLAFTGFPSGRRAQVDFIPEDAAAFKAAAKQAKLKIRAKKGGFLVQGDDRSGAVAGVMRRLASAKINVTAIDAVAAGGGRFGAILWVKAKDVNKAAKALQAS</sequence>
<organism evidence="1 2">
    <name type="scientific">Candidatus Muproteobacteria bacterium RBG_16_65_34</name>
    <dbReference type="NCBI Taxonomy" id="1817760"/>
    <lineage>
        <taxon>Bacteria</taxon>
        <taxon>Pseudomonadati</taxon>
        <taxon>Pseudomonadota</taxon>
        <taxon>Candidatus Muproteobacteria</taxon>
    </lineage>
</organism>
<name>A0A1F6TL00_9PROT</name>
<dbReference type="Proteomes" id="UP000178885">
    <property type="component" value="Unassembled WGS sequence"/>
</dbReference>
<dbReference type="STRING" id="1817760.A2151_07550"/>
<accession>A0A1F6TL00</accession>
<reference evidence="1 2" key="1">
    <citation type="journal article" date="2016" name="Nat. Commun.">
        <title>Thousands of microbial genomes shed light on interconnected biogeochemical processes in an aquifer system.</title>
        <authorList>
            <person name="Anantharaman K."/>
            <person name="Brown C.T."/>
            <person name="Hug L.A."/>
            <person name="Sharon I."/>
            <person name="Castelle C.J."/>
            <person name="Probst A.J."/>
            <person name="Thomas B.C."/>
            <person name="Singh A."/>
            <person name="Wilkins M.J."/>
            <person name="Karaoz U."/>
            <person name="Brodie E.L."/>
            <person name="Williams K.H."/>
            <person name="Hubbard S.S."/>
            <person name="Banfield J.F."/>
        </authorList>
    </citation>
    <scope>NUCLEOTIDE SEQUENCE [LARGE SCALE GENOMIC DNA]</scope>
</reference>
<protein>
    <recommendedName>
        <fullName evidence="3">ACT domain-containing protein</fullName>
    </recommendedName>
</protein>
<dbReference type="EMBL" id="MFSU01000095">
    <property type="protein sequence ID" value="OGI45813.1"/>
    <property type="molecule type" value="Genomic_DNA"/>
</dbReference>
<dbReference type="AlphaFoldDB" id="A0A1F6TL00"/>